<evidence type="ECO:0000256" key="2">
    <source>
        <dbReference type="ARBA" id="ARBA00005992"/>
    </source>
</evidence>
<dbReference type="InterPro" id="IPR005490">
    <property type="entry name" value="LD_TPept_cat_dom"/>
</dbReference>
<dbReference type="InterPro" id="IPR045380">
    <property type="entry name" value="LD_TPept_scaffold_dom"/>
</dbReference>
<sequence>MVFAISHSRQRHPFLLVLLIAMISMLFCLSCKIKKPATTAVITTNPVIVNPVKTDEQDGARQEEFKRILFTKFSGSVYLEQINAFYKENNYKPVLIRKFFPDRQLLIFAGYLMNTGRHGLDPELFSAGVIKKKLDSIYSINNLTIPDTSQNITELEFSVANALISYSKALQFGFTNPAKVYAHYTSVNLIPDSNYIPQVLKVSNLKDYLENLQPNGIQYKALQNALSSVEQSAAVNKDIQYQTIVVNMERLRWKDRPAGEKIVVVNIADFSLDVIDKRKVVLHMKVCVGESGERETPQLSSQIYSVQVNPIWNIPQSIAKNETSKQAAEDRYYLANNNINVYQKGKLIANPESIDWSEVDVSSYSFKQQPGGKNALGKIKFLFNNSSSIYLHDTPVQSAFRKKIRAVSHGCVRVEKPMELAYALFGKVEKYEQVKRAMDSGYPRAKYIGLPKKIPIWLTYYTAWSDDKGKIQFCRDIYGLDSVLYAHLKWNNLAEKNQ</sequence>
<dbReference type="Proteomes" id="UP000521017">
    <property type="component" value="Unassembled WGS sequence"/>
</dbReference>
<comment type="similarity">
    <text evidence="2">Belongs to the YkuD family.</text>
</comment>
<accession>A0A7X0MIK4</accession>
<dbReference type="PROSITE" id="PS52029">
    <property type="entry name" value="LD_TPASE"/>
    <property type="match status" value="1"/>
</dbReference>
<feature type="active site" description="Proton donor/acceptor" evidence="7">
    <location>
        <position position="392"/>
    </location>
</feature>
<dbReference type="CDD" id="cd16913">
    <property type="entry name" value="YkuD_like"/>
    <property type="match status" value="1"/>
</dbReference>
<gene>
    <name evidence="9" type="ORF">HDF25_000665</name>
</gene>
<dbReference type="GO" id="GO:0016740">
    <property type="term" value="F:transferase activity"/>
    <property type="evidence" value="ECO:0007669"/>
    <property type="project" value="UniProtKB-KW"/>
</dbReference>
<dbReference type="EMBL" id="JACHCC010000002">
    <property type="protein sequence ID" value="MBB6498528.1"/>
    <property type="molecule type" value="Genomic_DNA"/>
</dbReference>
<proteinExistence type="inferred from homology"/>
<evidence type="ECO:0000256" key="1">
    <source>
        <dbReference type="ARBA" id="ARBA00004752"/>
    </source>
</evidence>
<evidence type="ECO:0000256" key="7">
    <source>
        <dbReference type="PROSITE-ProRule" id="PRU01373"/>
    </source>
</evidence>
<evidence type="ECO:0000256" key="5">
    <source>
        <dbReference type="ARBA" id="ARBA00022984"/>
    </source>
</evidence>
<dbReference type="GO" id="GO:0071555">
    <property type="term" value="P:cell wall organization"/>
    <property type="evidence" value="ECO:0007669"/>
    <property type="project" value="UniProtKB-UniRule"/>
</dbReference>
<dbReference type="GO" id="GO:0009252">
    <property type="term" value="P:peptidoglycan biosynthetic process"/>
    <property type="evidence" value="ECO:0007669"/>
    <property type="project" value="UniProtKB-UniPathway"/>
</dbReference>
<protein>
    <submittedName>
        <fullName evidence="9">Murein L,D-transpeptidase YcbB/YkuD</fullName>
    </submittedName>
</protein>
<keyword evidence="5 7" id="KW-0573">Peptidoglycan synthesis</keyword>
<dbReference type="UniPathway" id="UPA00219"/>
<comment type="pathway">
    <text evidence="1 7">Cell wall biogenesis; peptidoglycan biosynthesis.</text>
</comment>
<dbReference type="SUPFAM" id="SSF141523">
    <property type="entry name" value="L,D-transpeptidase catalytic domain-like"/>
    <property type="match status" value="1"/>
</dbReference>
<evidence type="ECO:0000313" key="10">
    <source>
        <dbReference type="Proteomes" id="UP000521017"/>
    </source>
</evidence>
<dbReference type="Pfam" id="PF20142">
    <property type="entry name" value="Scaffold"/>
    <property type="match status" value="1"/>
</dbReference>
<dbReference type="Pfam" id="PF03734">
    <property type="entry name" value="YkuD"/>
    <property type="match status" value="1"/>
</dbReference>
<dbReference type="InterPro" id="IPR052905">
    <property type="entry name" value="LD-transpeptidase_YkuD-like"/>
</dbReference>
<dbReference type="PANTHER" id="PTHR41533:SF2">
    <property type="entry name" value="BLR7131 PROTEIN"/>
    <property type="match status" value="1"/>
</dbReference>
<keyword evidence="3" id="KW-0808">Transferase</keyword>
<name>A0A7X0MIK4_9SPHI</name>
<evidence type="ECO:0000256" key="4">
    <source>
        <dbReference type="ARBA" id="ARBA00022960"/>
    </source>
</evidence>
<organism evidence="9 10">
    <name type="scientific">Pedobacter cryoconitis</name>
    <dbReference type="NCBI Taxonomy" id="188932"/>
    <lineage>
        <taxon>Bacteria</taxon>
        <taxon>Pseudomonadati</taxon>
        <taxon>Bacteroidota</taxon>
        <taxon>Sphingobacteriia</taxon>
        <taxon>Sphingobacteriales</taxon>
        <taxon>Sphingobacteriaceae</taxon>
        <taxon>Pedobacter</taxon>
    </lineage>
</organism>
<dbReference type="GO" id="GO:0008360">
    <property type="term" value="P:regulation of cell shape"/>
    <property type="evidence" value="ECO:0007669"/>
    <property type="project" value="UniProtKB-UniRule"/>
</dbReference>
<evidence type="ECO:0000259" key="8">
    <source>
        <dbReference type="PROSITE" id="PS52029"/>
    </source>
</evidence>
<dbReference type="Gene3D" id="2.40.440.10">
    <property type="entry name" value="L,D-transpeptidase catalytic domain-like"/>
    <property type="match status" value="1"/>
</dbReference>
<feature type="domain" description="L,D-TPase catalytic" evidence="8">
    <location>
        <begin position="261"/>
        <end position="437"/>
    </location>
</feature>
<reference evidence="9 10" key="1">
    <citation type="submission" date="2020-08" db="EMBL/GenBank/DDBJ databases">
        <title>Genomic Encyclopedia of Type Strains, Phase IV (KMG-V): Genome sequencing to study the core and pangenomes of soil and plant-associated prokaryotes.</title>
        <authorList>
            <person name="Whitman W."/>
        </authorList>
    </citation>
    <scope>NUCLEOTIDE SEQUENCE [LARGE SCALE GENOMIC DNA]</scope>
    <source>
        <strain evidence="9 10">M2T3</strain>
    </source>
</reference>
<keyword evidence="4 7" id="KW-0133">Cell shape</keyword>
<feature type="active site" description="Nucleophile" evidence="7">
    <location>
        <position position="411"/>
    </location>
</feature>
<dbReference type="PANTHER" id="PTHR41533">
    <property type="entry name" value="L,D-TRANSPEPTIDASE HI_1667-RELATED"/>
    <property type="match status" value="1"/>
</dbReference>
<dbReference type="RefSeq" id="WP_184622746.1">
    <property type="nucleotide sequence ID" value="NZ_JACHCC010000002.1"/>
</dbReference>
<dbReference type="GO" id="GO:0004180">
    <property type="term" value="F:carboxypeptidase activity"/>
    <property type="evidence" value="ECO:0007669"/>
    <property type="project" value="UniProtKB-ARBA"/>
</dbReference>
<keyword evidence="6 7" id="KW-0961">Cell wall biogenesis/degradation</keyword>
<evidence type="ECO:0000256" key="3">
    <source>
        <dbReference type="ARBA" id="ARBA00022679"/>
    </source>
</evidence>
<dbReference type="InterPro" id="IPR038063">
    <property type="entry name" value="Transpep_catalytic_dom"/>
</dbReference>
<dbReference type="AlphaFoldDB" id="A0A7X0MIK4"/>
<evidence type="ECO:0000256" key="6">
    <source>
        <dbReference type="ARBA" id="ARBA00023316"/>
    </source>
</evidence>
<comment type="caution">
    <text evidence="9">The sequence shown here is derived from an EMBL/GenBank/DDBJ whole genome shotgun (WGS) entry which is preliminary data.</text>
</comment>
<evidence type="ECO:0000313" key="9">
    <source>
        <dbReference type="EMBL" id="MBB6498528.1"/>
    </source>
</evidence>